<gene>
    <name evidence="3" type="ORF">HGUI_01326</name>
</gene>
<feature type="compositionally biased region" description="Polar residues" evidence="1">
    <location>
        <begin position="7"/>
        <end position="28"/>
    </location>
</feature>
<dbReference type="InterPro" id="IPR011021">
    <property type="entry name" value="Arrestin-like_N"/>
</dbReference>
<dbReference type="Proteomes" id="UP000183365">
    <property type="component" value="Unassembled WGS sequence"/>
</dbReference>
<evidence type="ECO:0000259" key="2">
    <source>
        <dbReference type="Pfam" id="PF00339"/>
    </source>
</evidence>
<dbReference type="Gene3D" id="2.60.40.640">
    <property type="match status" value="1"/>
</dbReference>
<dbReference type="Pfam" id="PF00339">
    <property type="entry name" value="Arrestin_N"/>
    <property type="match status" value="1"/>
</dbReference>
<dbReference type="AlphaFoldDB" id="A0A1L0FHR2"/>
<protein>
    <recommendedName>
        <fullName evidence="2">Arrestin-like N-terminal domain-containing protein</fullName>
    </recommendedName>
</protein>
<reference evidence="4" key="1">
    <citation type="submission" date="2016-11" db="EMBL/GenBank/DDBJ databases">
        <authorList>
            <person name="Guldener U."/>
        </authorList>
    </citation>
    <scope>NUCLEOTIDE SEQUENCE [LARGE SCALE GENOMIC DNA]</scope>
</reference>
<sequence length="484" mass="55967">MRLSKFFQKNENQPNLKDPNSSKGNQTPRIKAYIIDPKDETLKLEHHDKDFIYRTNKDTIKGELHLSNYTDLYNISVRCTLLGEIGVGNNQDIIISNTASMKVVAPFKWKRGKKEAKFHTEEFFRKDIYLFGNEIISKTSEKQVENGLTRGKHVFPFKINLANHEELESSDSVWFISGFLNYQLMFEVINEGQVLKSFGLNVILNTKSTTIERKSSTSFGKHLKDEKNEYKFIVRTNKAIYDYKEMMSLSYGLKLLNSDLNIVQNNTTLLSNIGLIATLYRYIKIDKPDSKTQIYNQKISQTFSPLILNKHKFTKGTVNLRFDNNTQFMPSTKTKFFSISYYVELNICFKYLISIKTVNNEVIKLGSFENISNVDLNIDPHLLAYKIKEDFLESRGSQDLVQNDLKMIITSNFLKPDAASQKERIKLKVKCLGYEDNETDKDESSENGSSLITEKFDYYESLLSGFTLDNDESSMLEEEAPDFY</sequence>
<keyword evidence="4" id="KW-1185">Reference proteome</keyword>
<dbReference type="VEuPathDB" id="FungiDB:HGUI_01326"/>
<dbReference type="EMBL" id="FQNF01000018">
    <property type="protein sequence ID" value="SGZ39126.1"/>
    <property type="molecule type" value="Genomic_DNA"/>
</dbReference>
<name>A0A1L0FHR2_9ASCO</name>
<organism evidence="3 4">
    <name type="scientific">Hanseniaspora guilliermondii</name>
    <dbReference type="NCBI Taxonomy" id="56406"/>
    <lineage>
        <taxon>Eukaryota</taxon>
        <taxon>Fungi</taxon>
        <taxon>Dikarya</taxon>
        <taxon>Ascomycota</taxon>
        <taxon>Saccharomycotina</taxon>
        <taxon>Saccharomycetes</taxon>
        <taxon>Saccharomycodales</taxon>
        <taxon>Saccharomycodaceae</taxon>
        <taxon>Hanseniaspora</taxon>
    </lineage>
</organism>
<evidence type="ECO:0000256" key="1">
    <source>
        <dbReference type="SAM" id="MobiDB-lite"/>
    </source>
</evidence>
<evidence type="ECO:0000313" key="3">
    <source>
        <dbReference type="EMBL" id="SGZ39126.1"/>
    </source>
</evidence>
<feature type="region of interest" description="Disordered" evidence="1">
    <location>
        <begin position="1"/>
        <end position="29"/>
    </location>
</feature>
<accession>A0A1L0FHR2</accession>
<dbReference type="OrthoDB" id="10300313at2759"/>
<feature type="domain" description="Arrestin-like N-terminal" evidence="2">
    <location>
        <begin position="48"/>
        <end position="188"/>
    </location>
</feature>
<dbReference type="InterPro" id="IPR014752">
    <property type="entry name" value="Arrestin-like_C"/>
</dbReference>
<evidence type="ECO:0000313" key="4">
    <source>
        <dbReference type="Proteomes" id="UP000183365"/>
    </source>
</evidence>
<proteinExistence type="predicted"/>